<evidence type="ECO:0000259" key="1">
    <source>
        <dbReference type="Pfam" id="PF01553"/>
    </source>
</evidence>
<keyword evidence="3" id="KW-1185">Reference proteome</keyword>
<dbReference type="InterPro" id="IPR002123">
    <property type="entry name" value="Plipid/glycerol_acylTrfase"/>
</dbReference>
<gene>
    <name evidence="2" type="ORF">CCAND38_870013</name>
</gene>
<protein>
    <submittedName>
        <fullName evidence="2">Acyltransferase family protein</fullName>
    </submittedName>
</protein>
<evidence type="ECO:0000313" key="3">
    <source>
        <dbReference type="Proteomes" id="UP000045051"/>
    </source>
</evidence>
<dbReference type="PANTHER" id="PTHR30068:SF3">
    <property type="entry name" value="PHOSPHOLIPID_GLYCEROL ACYLTRANSFERASE DOMAIN-CONTAINING PROTEIN"/>
    <property type="match status" value="1"/>
</dbReference>
<dbReference type="GO" id="GO:0016746">
    <property type="term" value="F:acyltransferase activity"/>
    <property type="evidence" value="ECO:0007669"/>
    <property type="project" value="UniProtKB-KW"/>
</dbReference>
<dbReference type="GO" id="GO:0042840">
    <property type="term" value="P:D-glucuronate catabolic process"/>
    <property type="evidence" value="ECO:0007669"/>
    <property type="project" value="TreeGrafter"/>
</dbReference>
<dbReference type="PANTHER" id="PTHR30068">
    <property type="entry name" value="URONATE ISOMERASE"/>
    <property type="match status" value="1"/>
</dbReference>
<dbReference type="SUPFAM" id="SSF69593">
    <property type="entry name" value="Glycerol-3-phosphate (1)-acyltransferase"/>
    <property type="match status" value="1"/>
</dbReference>
<accession>A0A0B7ID27</accession>
<name>A0A0B7ID27_9FLAO</name>
<dbReference type="EMBL" id="CDOI01000203">
    <property type="protein sequence ID" value="CEN49640.1"/>
    <property type="molecule type" value="Genomic_DNA"/>
</dbReference>
<organism evidence="2 3">
    <name type="scientific">Capnocytophaga canis</name>
    <dbReference type="NCBI Taxonomy" id="1848903"/>
    <lineage>
        <taxon>Bacteria</taxon>
        <taxon>Pseudomonadati</taxon>
        <taxon>Bacteroidota</taxon>
        <taxon>Flavobacteriia</taxon>
        <taxon>Flavobacteriales</taxon>
        <taxon>Flavobacteriaceae</taxon>
        <taxon>Capnocytophaga</taxon>
    </lineage>
</organism>
<keyword evidence="2" id="KW-0808">Transferase</keyword>
<reference evidence="2 3" key="1">
    <citation type="submission" date="2015-01" db="EMBL/GenBank/DDBJ databases">
        <authorList>
            <person name="Xiang T."/>
            <person name="Song Y."/>
            <person name="Huang L."/>
            <person name="Wang B."/>
            <person name="Wu P."/>
        </authorList>
    </citation>
    <scope>NUCLEOTIDE SEQUENCE [LARGE SCALE GENOMIC DNA]</scope>
    <source>
        <strain evidence="2 3">CcD38</strain>
    </source>
</reference>
<dbReference type="GO" id="GO:0019698">
    <property type="term" value="P:D-galacturonate catabolic process"/>
    <property type="evidence" value="ECO:0007669"/>
    <property type="project" value="TreeGrafter"/>
</dbReference>
<dbReference type="Pfam" id="PF01553">
    <property type="entry name" value="Acyltransferase"/>
    <property type="match status" value="1"/>
</dbReference>
<dbReference type="AlphaFoldDB" id="A0A0B7ID27"/>
<sequence length="383" mass="44524">MQQNTIVDYFKSIRPYYDKEVSEVLQKVKDHSKVQAMLAYGFPDLSVEERVGKLLSCESIFDFQNKIMYGVVKKAMEKSIAQFTYEGFDKLTKEKSYLFISNHRDIILDTSLLNVTLHDHNLKMTASAIGNNLIQKKFLKILSMLNRNFIIYRNLPPRESLEHSKIVSEYIHYCITKDNRSVWIAQREGRTKNGDDRTQQGVLKMLSLAAPEGVSPLQYLKTLNIVPMSVSYEFDPTDMMKIPALMAQHYGVEYVKSKKEDFENILQGLIGQKGRVHISVGKPLNGELDKIEKEHAHVNKQLQAMAETLDRSIHLQYKLFPANYIAYDLLNSTDTYKDFYTEKELRQFERRIHNRSKSDDVLSQEKFLEMYANPVKNKMSQHV</sequence>
<keyword evidence="2" id="KW-0012">Acyltransferase</keyword>
<evidence type="ECO:0000313" key="2">
    <source>
        <dbReference type="EMBL" id="CEN49640.1"/>
    </source>
</evidence>
<dbReference type="Proteomes" id="UP000045051">
    <property type="component" value="Unassembled WGS sequence"/>
</dbReference>
<proteinExistence type="predicted"/>
<feature type="domain" description="Phospholipid/glycerol acyltransferase" evidence="1">
    <location>
        <begin position="83"/>
        <end position="194"/>
    </location>
</feature>